<dbReference type="GO" id="GO:0004527">
    <property type="term" value="F:exonuclease activity"/>
    <property type="evidence" value="ECO:0007669"/>
    <property type="project" value="UniProtKB-KW"/>
</dbReference>
<evidence type="ECO:0000313" key="2">
    <source>
        <dbReference type="Proteomes" id="UP000265520"/>
    </source>
</evidence>
<keyword evidence="1" id="KW-0378">Hydrolase</keyword>
<keyword evidence="1" id="KW-0540">Nuclease</keyword>
<dbReference type="AlphaFoldDB" id="A0A392RYX6"/>
<dbReference type="GO" id="GO:0004519">
    <property type="term" value="F:endonuclease activity"/>
    <property type="evidence" value="ECO:0007669"/>
    <property type="project" value="UniProtKB-KW"/>
</dbReference>
<accession>A0A392RYX6</accession>
<proteinExistence type="predicted"/>
<name>A0A392RYX6_9FABA</name>
<dbReference type="EMBL" id="LXQA010291047">
    <property type="protein sequence ID" value="MCI41342.1"/>
    <property type="molecule type" value="Genomic_DNA"/>
</dbReference>
<feature type="non-terminal residue" evidence="1">
    <location>
        <position position="109"/>
    </location>
</feature>
<reference evidence="1 2" key="1">
    <citation type="journal article" date="2018" name="Front. Plant Sci.">
        <title>Red Clover (Trifolium pratense) and Zigzag Clover (T. medium) - A Picture of Genomic Similarities and Differences.</title>
        <authorList>
            <person name="Dluhosova J."/>
            <person name="Istvanek J."/>
            <person name="Nedelnik J."/>
            <person name="Repkova J."/>
        </authorList>
    </citation>
    <scope>NUCLEOTIDE SEQUENCE [LARGE SCALE GENOMIC DNA]</scope>
    <source>
        <strain evidence="2">cv. 10/8</strain>
        <tissue evidence="1">Leaf</tissue>
    </source>
</reference>
<sequence length="109" mass="11954">MLTSRRRGNAISSLQVDGLTVEGVTPIRHAVVAHFASHFKAVNEVRPGVDNLVFNRLQPSEVSSLTKSFSMAEVKAAVWDCDSYKSPGPDGINFGFIKDFWAELQGDVM</sequence>
<keyword evidence="2" id="KW-1185">Reference proteome</keyword>
<organism evidence="1 2">
    <name type="scientific">Trifolium medium</name>
    <dbReference type="NCBI Taxonomy" id="97028"/>
    <lineage>
        <taxon>Eukaryota</taxon>
        <taxon>Viridiplantae</taxon>
        <taxon>Streptophyta</taxon>
        <taxon>Embryophyta</taxon>
        <taxon>Tracheophyta</taxon>
        <taxon>Spermatophyta</taxon>
        <taxon>Magnoliopsida</taxon>
        <taxon>eudicotyledons</taxon>
        <taxon>Gunneridae</taxon>
        <taxon>Pentapetalae</taxon>
        <taxon>rosids</taxon>
        <taxon>fabids</taxon>
        <taxon>Fabales</taxon>
        <taxon>Fabaceae</taxon>
        <taxon>Papilionoideae</taxon>
        <taxon>50 kb inversion clade</taxon>
        <taxon>NPAAA clade</taxon>
        <taxon>Hologalegina</taxon>
        <taxon>IRL clade</taxon>
        <taxon>Trifolieae</taxon>
        <taxon>Trifolium</taxon>
    </lineage>
</organism>
<protein>
    <submittedName>
        <fullName evidence="1">Endonuclease/exonuclease/phosphatase family protein</fullName>
    </submittedName>
</protein>
<keyword evidence="1" id="KW-0269">Exonuclease</keyword>
<comment type="caution">
    <text evidence="1">The sequence shown here is derived from an EMBL/GenBank/DDBJ whole genome shotgun (WGS) entry which is preliminary data.</text>
</comment>
<dbReference type="Proteomes" id="UP000265520">
    <property type="component" value="Unassembled WGS sequence"/>
</dbReference>
<keyword evidence="1" id="KW-0255">Endonuclease</keyword>
<evidence type="ECO:0000313" key="1">
    <source>
        <dbReference type="EMBL" id="MCI41342.1"/>
    </source>
</evidence>